<dbReference type="Proteomes" id="UP000198211">
    <property type="component" value="Unassembled WGS sequence"/>
</dbReference>
<evidence type="ECO:0000256" key="2">
    <source>
        <dbReference type="SAM" id="Phobius"/>
    </source>
</evidence>
<feature type="compositionally biased region" description="Polar residues" evidence="1">
    <location>
        <begin position="125"/>
        <end position="143"/>
    </location>
</feature>
<reference evidence="4" key="1">
    <citation type="submission" date="2017-03" db="EMBL/GenBank/DDBJ databases">
        <title>Phytopthora megakarya and P. palmivora, two closely related causual agents of cacao black pod achieved similar genome size and gene model numbers by different mechanisms.</title>
        <authorList>
            <person name="Ali S."/>
            <person name="Shao J."/>
            <person name="Larry D.J."/>
            <person name="Kronmiller B."/>
            <person name="Shen D."/>
            <person name="Strem M.D."/>
            <person name="Melnick R.L."/>
            <person name="Guiltinan M.J."/>
            <person name="Tyler B.M."/>
            <person name="Meinhardt L.W."/>
            <person name="Bailey B.A."/>
        </authorList>
    </citation>
    <scope>NUCLEOTIDE SEQUENCE [LARGE SCALE GENOMIC DNA]</scope>
    <source>
        <strain evidence="4">zdho120</strain>
    </source>
</reference>
<feature type="region of interest" description="Disordered" evidence="1">
    <location>
        <begin position="85"/>
        <end position="157"/>
    </location>
</feature>
<sequence>LVIPDFVTMVTRRISRDPAKMVLIVVVFVLAATSYVTSGARCYPKNLTAPSVISPSGVEKASNVDFGSSHVTDVPVEDFAEAPMIEASSFETPTRESNRVDAPTTESSGADVGSSTNQKEDNEGSVAQTRSSSAEQTGNSTFMRGSEHPTLGKIISSGKCVTGDPETFVTREQIDWVWKNTLQNNLPQYYNLIFDQIVNNKGKLQYCVRWDTDKTLEKATASKFEAMLSRQMNLWNQWLVGYECWPFDMIDIEIVAFAVKDKSIMDWSDDSLGTIYEGILDDEGSPKCPDECYKRQDGNSDSSSCTTKTFDMSLWPSTMAGVNAIGMGSDWGQRVEVNDMLATMGQEYMMVLLHEIGHGFGLHDLYVAQNKPPDYPVSVMDSDHKLTPGDGWLLRVALENIKSRYSFAG</sequence>
<dbReference type="AlphaFoldDB" id="A0A225W2S4"/>
<dbReference type="PANTHER" id="PTHR35606:SF4">
    <property type="entry name" value="CELLULOSE-BINDING FAMILY II PROTEIN"/>
    <property type="match status" value="1"/>
</dbReference>
<dbReference type="EMBL" id="NBNE01002208">
    <property type="protein sequence ID" value="OWZ11160.1"/>
    <property type="molecule type" value="Genomic_DNA"/>
</dbReference>
<keyword evidence="4" id="KW-1185">Reference proteome</keyword>
<evidence type="ECO:0000313" key="4">
    <source>
        <dbReference type="Proteomes" id="UP000198211"/>
    </source>
</evidence>
<organism evidence="3 4">
    <name type="scientific">Phytophthora megakarya</name>
    <dbReference type="NCBI Taxonomy" id="4795"/>
    <lineage>
        <taxon>Eukaryota</taxon>
        <taxon>Sar</taxon>
        <taxon>Stramenopiles</taxon>
        <taxon>Oomycota</taxon>
        <taxon>Peronosporomycetes</taxon>
        <taxon>Peronosporales</taxon>
        <taxon>Peronosporaceae</taxon>
        <taxon>Phytophthora</taxon>
    </lineage>
</organism>
<keyword evidence="2" id="KW-0812">Transmembrane</keyword>
<proteinExistence type="predicted"/>
<feature type="compositionally biased region" description="Polar residues" evidence="1">
    <location>
        <begin position="104"/>
        <end position="117"/>
    </location>
</feature>
<keyword evidence="2" id="KW-1133">Transmembrane helix</keyword>
<accession>A0A225W2S4</accession>
<feature type="non-terminal residue" evidence="3">
    <location>
        <position position="1"/>
    </location>
</feature>
<protein>
    <submittedName>
        <fullName evidence="3">Neutral zinc metallopeptidase</fullName>
    </submittedName>
</protein>
<dbReference type="PANTHER" id="PTHR35606">
    <property type="entry name" value="CELLULOSE-BINDING FAMILY II PROTEIN"/>
    <property type="match status" value="1"/>
</dbReference>
<dbReference type="SUPFAM" id="SSF55486">
    <property type="entry name" value="Metalloproteases ('zincins'), catalytic domain"/>
    <property type="match status" value="1"/>
</dbReference>
<gene>
    <name evidence="3" type="ORF">PHMEG_00015865</name>
</gene>
<name>A0A225W2S4_9STRA</name>
<feature type="transmembrane region" description="Helical" evidence="2">
    <location>
        <begin position="21"/>
        <end position="40"/>
    </location>
</feature>
<keyword evidence="2" id="KW-0472">Membrane</keyword>
<dbReference type="OrthoDB" id="94998at2759"/>
<evidence type="ECO:0000313" key="3">
    <source>
        <dbReference type="EMBL" id="OWZ11160.1"/>
    </source>
</evidence>
<evidence type="ECO:0000256" key="1">
    <source>
        <dbReference type="SAM" id="MobiDB-lite"/>
    </source>
</evidence>
<comment type="caution">
    <text evidence="3">The sequence shown here is derived from an EMBL/GenBank/DDBJ whole genome shotgun (WGS) entry which is preliminary data.</text>
</comment>